<comment type="caution">
    <text evidence="2">The sequence shown here is derived from an EMBL/GenBank/DDBJ whole genome shotgun (WGS) entry which is preliminary data.</text>
</comment>
<dbReference type="Gene3D" id="3.80.10.10">
    <property type="entry name" value="Ribonuclease Inhibitor"/>
    <property type="match status" value="1"/>
</dbReference>
<accession>A0AAW0TWY6</accession>
<dbReference type="EMBL" id="JARAKH010000023">
    <property type="protein sequence ID" value="KAK8392293.1"/>
    <property type="molecule type" value="Genomic_DNA"/>
</dbReference>
<dbReference type="InterPro" id="IPR001611">
    <property type="entry name" value="Leu-rich_rpt"/>
</dbReference>
<dbReference type="PROSITE" id="PS51450">
    <property type="entry name" value="LRR"/>
    <property type="match status" value="2"/>
</dbReference>
<evidence type="ECO:0000313" key="3">
    <source>
        <dbReference type="Proteomes" id="UP001487740"/>
    </source>
</evidence>
<dbReference type="AlphaFoldDB" id="A0AAW0TWY6"/>
<dbReference type="Proteomes" id="UP001487740">
    <property type="component" value="Unassembled WGS sequence"/>
</dbReference>
<evidence type="ECO:0000256" key="1">
    <source>
        <dbReference type="ARBA" id="ARBA00022729"/>
    </source>
</evidence>
<sequence length="92" mass="10184">MGVVCAGLGLTDAPIEFENGLEVVYVDLSNNELSDLPDLTFANYPSLLHLRLSGNRISNIGNTAFHRLHLKELYLDNNLLTTLALMPFPPRC</sequence>
<evidence type="ECO:0000313" key="2">
    <source>
        <dbReference type="EMBL" id="KAK8392293.1"/>
    </source>
</evidence>
<proteinExistence type="predicted"/>
<dbReference type="InterPro" id="IPR050328">
    <property type="entry name" value="Dev_Immune_Receptor"/>
</dbReference>
<dbReference type="Pfam" id="PF13855">
    <property type="entry name" value="LRR_8"/>
    <property type="match status" value="1"/>
</dbReference>
<organism evidence="2 3">
    <name type="scientific">Scylla paramamosain</name>
    <name type="common">Mud crab</name>
    <dbReference type="NCBI Taxonomy" id="85552"/>
    <lineage>
        <taxon>Eukaryota</taxon>
        <taxon>Metazoa</taxon>
        <taxon>Ecdysozoa</taxon>
        <taxon>Arthropoda</taxon>
        <taxon>Crustacea</taxon>
        <taxon>Multicrustacea</taxon>
        <taxon>Malacostraca</taxon>
        <taxon>Eumalacostraca</taxon>
        <taxon>Eucarida</taxon>
        <taxon>Decapoda</taxon>
        <taxon>Pleocyemata</taxon>
        <taxon>Brachyura</taxon>
        <taxon>Eubrachyura</taxon>
        <taxon>Portunoidea</taxon>
        <taxon>Portunidae</taxon>
        <taxon>Portuninae</taxon>
        <taxon>Scylla</taxon>
    </lineage>
</organism>
<reference evidence="2 3" key="1">
    <citation type="submission" date="2023-03" db="EMBL/GenBank/DDBJ databases">
        <title>High-quality genome of Scylla paramamosain provides insights in environmental adaptation.</title>
        <authorList>
            <person name="Zhang L."/>
        </authorList>
    </citation>
    <scope>NUCLEOTIDE SEQUENCE [LARGE SCALE GENOMIC DNA]</scope>
    <source>
        <strain evidence="2">LZ_2023a</strain>
        <tissue evidence="2">Muscle</tissue>
    </source>
</reference>
<dbReference type="GO" id="GO:0031012">
    <property type="term" value="C:extracellular matrix"/>
    <property type="evidence" value="ECO:0007669"/>
    <property type="project" value="TreeGrafter"/>
</dbReference>
<dbReference type="PANTHER" id="PTHR24373">
    <property type="entry name" value="SLIT RELATED LEUCINE-RICH REPEAT NEURONAL PROTEIN"/>
    <property type="match status" value="1"/>
</dbReference>
<keyword evidence="3" id="KW-1185">Reference proteome</keyword>
<protein>
    <submittedName>
        <fullName evidence="2">Uncharacterized protein</fullName>
    </submittedName>
</protein>
<dbReference type="GO" id="GO:0005615">
    <property type="term" value="C:extracellular space"/>
    <property type="evidence" value="ECO:0007669"/>
    <property type="project" value="TreeGrafter"/>
</dbReference>
<dbReference type="InterPro" id="IPR032675">
    <property type="entry name" value="LRR_dom_sf"/>
</dbReference>
<dbReference type="PANTHER" id="PTHR24373:SF383">
    <property type="entry name" value="LEUCINE-RICH REPEAT-CONTAINING PROTEIN 15-LIKE"/>
    <property type="match status" value="1"/>
</dbReference>
<dbReference type="SUPFAM" id="SSF52058">
    <property type="entry name" value="L domain-like"/>
    <property type="match status" value="1"/>
</dbReference>
<name>A0AAW0TWY6_SCYPA</name>
<keyword evidence="1" id="KW-0732">Signal</keyword>
<gene>
    <name evidence="2" type="ORF">O3P69_017699</name>
</gene>